<evidence type="ECO:0000313" key="7">
    <source>
        <dbReference type="EMBL" id="AYG03171.1"/>
    </source>
</evidence>
<dbReference type="Gene3D" id="1.20.1720.10">
    <property type="entry name" value="Multidrug resistance protein D"/>
    <property type="match status" value="1"/>
</dbReference>
<dbReference type="PANTHER" id="PTHR42718">
    <property type="entry name" value="MAJOR FACILITATOR SUPERFAMILY MULTIDRUG TRANSPORTER MFSC"/>
    <property type="match status" value="1"/>
</dbReference>
<feature type="transmembrane region" description="Helical" evidence="5">
    <location>
        <begin position="213"/>
        <end position="231"/>
    </location>
</feature>
<dbReference type="PANTHER" id="PTHR42718:SF35">
    <property type="entry name" value="BLL0718 PROTEIN"/>
    <property type="match status" value="1"/>
</dbReference>
<evidence type="ECO:0000256" key="2">
    <source>
        <dbReference type="ARBA" id="ARBA00022692"/>
    </source>
</evidence>
<dbReference type="InterPro" id="IPR011701">
    <property type="entry name" value="MFS"/>
</dbReference>
<reference evidence="7 8" key="1">
    <citation type="submission" date="2018-09" db="EMBL/GenBank/DDBJ databases">
        <title>Genome sequencing of strain 2DFW10M-5.</title>
        <authorList>
            <person name="Heo J."/>
            <person name="Kim S.-J."/>
            <person name="Kwon S.-W."/>
        </authorList>
    </citation>
    <scope>NUCLEOTIDE SEQUENCE [LARGE SCALE GENOMIC DNA]</scope>
    <source>
        <strain evidence="7 8">2DFW10M-5</strain>
    </source>
</reference>
<dbReference type="KEGG" id="gry:D7I44_06265"/>
<dbReference type="AlphaFoldDB" id="A0A387BXU2"/>
<dbReference type="GO" id="GO:0022857">
    <property type="term" value="F:transmembrane transporter activity"/>
    <property type="evidence" value="ECO:0007669"/>
    <property type="project" value="InterPro"/>
</dbReference>
<dbReference type="InterPro" id="IPR036259">
    <property type="entry name" value="MFS_trans_sf"/>
</dbReference>
<dbReference type="InterPro" id="IPR005828">
    <property type="entry name" value="MFS_sugar_transport-like"/>
</dbReference>
<feature type="transmembrane region" description="Helical" evidence="5">
    <location>
        <begin position="154"/>
        <end position="174"/>
    </location>
</feature>
<keyword evidence="8" id="KW-1185">Reference proteome</keyword>
<evidence type="ECO:0000256" key="4">
    <source>
        <dbReference type="ARBA" id="ARBA00023136"/>
    </source>
</evidence>
<feature type="transmembrane region" description="Helical" evidence="5">
    <location>
        <begin position="180"/>
        <end position="201"/>
    </location>
</feature>
<dbReference type="CDD" id="cd17504">
    <property type="entry name" value="MFS_MMR_MDR_like"/>
    <property type="match status" value="1"/>
</dbReference>
<feature type="transmembrane region" description="Helical" evidence="5">
    <location>
        <begin position="280"/>
        <end position="304"/>
    </location>
</feature>
<dbReference type="OrthoDB" id="4484751at2"/>
<feature type="transmembrane region" description="Helical" evidence="5">
    <location>
        <begin position="449"/>
        <end position="471"/>
    </location>
</feature>
<dbReference type="Pfam" id="PF00083">
    <property type="entry name" value="Sugar_tr"/>
    <property type="match status" value="1"/>
</dbReference>
<evidence type="ECO:0000256" key="5">
    <source>
        <dbReference type="SAM" id="Phobius"/>
    </source>
</evidence>
<feature type="transmembrane region" description="Helical" evidence="5">
    <location>
        <begin position="316"/>
        <end position="340"/>
    </location>
</feature>
<evidence type="ECO:0000259" key="6">
    <source>
        <dbReference type="PROSITE" id="PS50850"/>
    </source>
</evidence>
<dbReference type="RefSeq" id="WP_120788703.1">
    <property type="nucleotide sequence ID" value="NZ_CP032624.1"/>
</dbReference>
<proteinExistence type="predicted"/>
<evidence type="ECO:0000256" key="3">
    <source>
        <dbReference type="ARBA" id="ARBA00022989"/>
    </source>
</evidence>
<keyword evidence="4 5" id="KW-0472">Membrane</keyword>
<dbReference type="EMBL" id="CP032624">
    <property type="protein sequence ID" value="AYG03171.1"/>
    <property type="molecule type" value="Genomic_DNA"/>
</dbReference>
<dbReference type="Pfam" id="PF07690">
    <property type="entry name" value="MFS_1"/>
    <property type="match status" value="1"/>
</dbReference>
<feature type="transmembrane region" description="Helical" evidence="5">
    <location>
        <begin position="243"/>
        <end position="260"/>
    </location>
</feature>
<dbReference type="SUPFAM" id="SSF103473">
    <property type="entry name" value="MFS general substrate transporter"/>
    <property type="match status" value="1"/>
</dbReference>
<organism evidence="7 8">
    <name type="scientific">Gryllotalpicola protaetiae</name>
    <dbReference type="NCBI Taxonomy" id="2419771"/>
    <lineage>
        <taxon>Bacteria</taxon>
        <taxon>Bacillati</taxon>
        <taxon>Actinomycetota</taxon>
        <taxon>Actinomycetes</taxon>
        <taxon>Micrococcales</taxon>
        <taxon>Microbacteriaceae</taxon>
        <taxon>Gryllotalpicola</taxon>
    </lineage>
</organism>
<keyword evidence="2 5" id="KW-0812">Transmembrane</keyword>
<feature type="transmembrane region" description="Helical" evidence="5">
    <location>
        <begin position="122"/>
        <end position="142"/>
    </location>
</feature>
<feature type="transmembrane region" description="Helical" evidence="5">
    <location>
        <begin position="352"/>
        <end position="369"/>
    </location>
</feature>
<dbReference type="GO" id="GO:0005886">
    <property type="term" value="C:plasma membrane"/>
    <property type="evidence" value="ECO:0007669"/>
    <property type="project" value="UniProtKB-SubCell"/>
</dbReference>
<evidence type="ECO:0000256" key="1">
    <source>
        <dbReference type="ARBA" id="ARBA00004651"/>
    </source>
</evidence>
<dbReference type="InterPro" id="IPR020846">
    <property type="entry name" value="MFS_dom"/>
</dbReference>
<feature type="transmembrane region" description="Helical" evidence="5">
    <location>
        <begin position="419"/>
        <end position="443"/>
    </location>
</feature>
<comment type="subcellular location">
    <subcellularLocation>
        <location evidence="1">Cell membrane</location>
        <topology evidence="1">Multi-pass membrane protein</topology>
    </subcellularLocation>
</comment>
<name>A0A387BXU2_9MICO</name>
<feature type="transmembrane region" description="Helical" evidence="5">
    <location>
        <begin position="26"/>
        <end position="50"/>
    </location>
</feature>
<accession>A0A387BXU2</accession>
<evidence type="ECO:0000313" key="8">
    <source>
        <dbReference type="Proteomes" id="UP000275069"/>
    </source>
</evidence>
<sequence>MQVAEAEAEEQLEVEAEHISGGKATLWLIIVGLGALVVSLAQTLLVPVLADLPETLHSDTATVNWLLTSTLLAGAVAIPFLGRLADMWGKRLMLLVALGAMVVGSLVTALSDNITILIVGRAIQGVAGAAIPLGISLLATLLPKRRRASAIATISAMLGVGGALGLPFAGLIVQHWDFHMLFWITAVGAAVAVLGILIWVPESHDRQGGRVDVAGALLLAGALVALLLPLSEGSDWGWGSARVIWLFAAAAVLFAAFGLWEARHKAPLVDLSSLARRPVLLTNIASMFIGFALFASMIGTATYVEMPKETGYGFAASTLTAGLTMLPSGLCMLIFAPIAARLINSIGAGRTLSIGAFIVAIGWVLRIFVHAELWHVVLGSTVVGIGTGIGYAAMPALISAFTPHNELASANSVNTVVRTLGSSLATAIGGTILATFTITLGSYEFPSLGGYRVLFAICAGAALLASVLALFTSGRGRAAAVSA</sequence>
<gene>
    <name evidence="7" type="ORF">D7I44_06265</name>
</gene>
<dbReference type="Proteomes" id="UP000275069">
    <property type="component" value="Chromosome"/>
</dbReference>
<feature type="transmembrane region" description="Helical" evidence="5">
    <location>
        <begin position="375"/>
        <end position="398"/>
    </location>
</feature>
<feature type="transmembrane region" description="Helical" evidence="5">
    <location>
        <begin position="92"/>
        <end position="110"/>
    </location>
</feature>
<keyword evidence="3 5" id="KW-1133">Transmembrane helix</keyword>
<feature type="transmembrane region" description="Helical" evidence="5">
    <location>
        <begin position="62"/>
        <end position="80"/>
    </location>
</feature>
<dbReference type="PROSITE" id="PS50850">
    <property type="entry name" value="MFS"/>
    <property type="match status" value="1"/>
</dbReference>
<dbReference type="Gene3D" id="1.20.1250.20">
    <property type="entry name" value="MFS general substrate transporter like domains"/>
    <property type="match status" value="1"/>
</dbReference>
<protein>
    <submittedName>
        <fullName evidence="7">MFS transporter</fullName>
    </submittedName>
</protein>
<feature type="domain" description="Major facilitator superfamily (MFS) profile" evidence="6">
    <location>
        <begin position="27"/>
        <end position="477"/>
    </location>
</feature>